<proteinExistence type="predicted"/>
<comment type="caution">
    <text evidence="2">The sequence shown here is derived from an EMBL/GenBank/DDBJ whole genome shotgun (WGS) entry which is preliminary data.</text>
</comment>
<sequence>MNPNNPTRLIYLMDPMCSWCWGFAPVFAALAKQAQAADIPVYLVAGGLRAGQQEPIDSKMRDYILGHWKEVQKRSGQPFNFGGALREGFVYDTEPACRALICAKTLDNARTLAFVLRMQQAFYVEGRDIVKPQVLVELAEEVGFKRSSFAKSYDSDKTEQALLADFTFAQNLGISGFPTVLAERAGSLALLTNGFAPLEALAPLLSRWLTHAANAG</sequence>
<evidence type="ECO:0000313" key="3">
    <source>
        <dbReference type="Proteomes" id="UP000072660"/>
    </source>
</evidence>
<dbReference type="OrthoDB" id="9813770at2"/>
<dbReference type="RefSeq" id="WP_068392300.1">
    <property type="nucleotide sequence ID" value="NZ_LSZO01000192.1"/>
</dbReference>
<dbReference type="PANTHER" id="PTHR13887:SF54">
    <property type="entry name" value="DSBA FAMILY PROTEIN"/>
    <property type="match status" value="1"/>
</dbReference>
<dbReference type="Proteomes" id="UP000072660">
    <property type="component" value="Unassembled WGS sequence"/>
</dbReference>
<dbReference type="PANTHER" id="PTHR13887">
    <property type="entry name" value="GLUTATHIONE S-TRANSFERASE KAPPA"/>
    <property type="match status" value="1"/>
</dbReference>
<dbReference type="GO" id="GO:0016491">
    <property type="term" value="F:oxidoreductase activity"/>
    <property type="evidence" value="ECO:0007669"/>
    <property type="project" value="InterPro"/>
</dbReference>
<feature type="domain" description="DSBA-like thioredoxin" evidence="1">
    <location>
        <begin position="13"/>
        <end position="200"/>
    </location>
</feature>
<dbReference type="AlphaFoldDB" id="A0A139SMD2"/>
<accession>A0A139SMD2</accession>
<dbReference type="SUPFAM" id="SSF52833">
    <property type="entry name" value="Thioredoxin-like"/>
    <property type="match status" value="1"/>
</dbReference>
<evidence type="ECO:0000259" key="1">
    <source>
        <dbReference type="Pfam" id="PF01323"/>
    </source>
</evidence>
<protein>
    <submittedName>
        <fullName evidence="2">Disulfide bond formation protein DsbA</fullName>
    </submittedName>
</protein>
<dbReference type="Gene3D" id="3.40.30.10">
    <property type="entry name" value="Glutaredoxin"/>
    <property type="match status" value="1"/>
</dbReference>
<dbReference type="Gene3D" id="1.10.472.60">
    <property type="entry name" value="putative protein disulfide isomerase domain"/>
    <property type="match status" value="1"/>
</dbReference>
<dbReference type="CDD" id="cd03025">
    <property type="entry name" value="DsbA_FrnE_like"/>
    <property type="match status" value="1"/>
</dbReference>
<evidence type="ECO:0000313" key="2">
    <source>
        <dbReference type="EMBL" id="KXU35746.1"/>
    </source>
</evidence>
<dbReference type="Pfam" id="PF01323">
    <property type="entry name" value="DSBA"/>
    <property type="match status" value="1"/>
</dbReference>
<keyword evidence="3" id="KW-1185">Reference proteome</keyword>
<reference evidence="2 3" key="1">
    <citation type="submission" date="2016-02" db="EMBL/GenBank/DDBJ databases">
        <authorList>
            <person name="Wen L."/>
            <person name="He K."/>
            <person name="Yang H."/>
        </authorList>
    </citation>
    <scope>NUCLEOTIDE SEQUENCE [LARGE SCALE GENOMIC DNA]</scope>
    <source>
        <strain evidence="2 3">CV58</strain>
    </source>
</reference>
<dbReference type="EMBL" id="LSZO01000192">
    <property type="protein sequence ID" value="KXU35746.1"/>
    <property type="molecule type" value="Genomic_DNA"/>
</dbReference>
<dbReference type="InterPro" id="IPR036249">
    <property type="entry name" value="Thioredoxin-like_sf"/>
</dbReference>
<dbReference type="InterPro" id="IPR001853">
    <property type="entry name" value="DSBA-like_thioredoxin_dom"/>
</dbReference>
<name>A0A139SMD2_9GAMM</name>
<organism evidence="2 3">
    <name type="scientific">Ventosimonas gracilis</name>
    <dbReference type="NCBI Taxonomy" id="1680762"/>
    <lineage>
        <taxon>Bacteria</taxon>
        <taxon>Pseudomonadati</taxon>
        <taxon>Pseudomonadota</taxon>
        <taxon>Gammaproteobacteria</taxon>
        <taxon>Pseudomonadales</taxon>
        <taxon>Ventosimonadaceae</taxon>
        <taxon>Ventosimonas</taxon>
    </lineage>
</organism>
<gene>
    <name evidence="2" type="ORF">AXE65_06110</name>
</gene>